<dbReference type="SUPFAM" id="SSF51445">
    <property type="entry name" value="(Trans)glycosidases"/>
    <property type="match status" value="1"/>
</dbReference>
<dbReference type="Pfam" id="PF00704">
    <property type="entry name" value="Glyco_hydro_18"/>
    <property type="match status" value="1"/>
</dbReference>
<evidence type="ECO:0000256" key="1">
    <source>
        <dbReference type="SAM" id="Phobius"/>
    </source>
</evidence>
<dbReference type="GO" id="GO:0008061">
    <property type="term" value="F:chitin binding"/>
    <property type="evidence" value="ECO:0007669"/>
    <property type="project" value="TreeGrafter"/>
</dbReference>
<dbReference type="Gene3D" id="3.20.20.80">
    <property type="entry name" value="Glycosidases"/>
    <property type="match status" value="1"/>
</dbReference>
<dbReference type="PANTHER" id="PTHR11177:SF317">
    <property type="entry name" value="CHITINASE 12-RELATED"/>
    <property type="match status" value="1"/>
</dbReference>
<dbReference type="AlphaFoldDB" id="A0A9W3BDE6"/>
<feature type="domain" description="GH18" evidence="2">
    <location>
        <begin position="1"/>
        <end position="141"/>
    </location>
</feature>
<dbReference type="GO" id="GO:0005576">
    <property type="term" value="C:extracellular region"/>
    <property type="evidence" value="ECO:0007669"/>
    <property type="project" value="TreeGrafter"/>
</dbReference>
<protein>
    <submittedName>
        <fullName evidence="4">Chitinase-3-like protein 1</fullName>
    </submittedName>
</protein>
<dbReference type="InterPro" id="IPR017853">
    <property type="entry name" value="GH"/>
</dbReference>
<accession>A0A9W3BDE6</accession>
<dbReference type="InterPro" id="IPR001223">
    <property type="entry name" value="Glyco_hydro18_cat"/>
</dbReference>
<dbReference type="RefSeq" id="XP_055897456.1">
    <property type="nucleotide sequence ID" value="XM_056041481.1"/>
</dbReference>
<dbReference type="InterPro" id="IPR029070">
    <property type="entry name" value="Chitinase_insertion_sf"/>
</dbReference>
<organism evidence="3 4">
    <name type="scientific">Biomphalaria glabrata</name>
    <name type="common">Bloodfluke planorb</name>
    <name type="synonym">Freshwater snail</name>
    <dbReference type="NCBI Taxonomy" id="6526"/>
    <lineage>
        <taxon>Eukaryota</taxon>
        <taxon>Metazoa</taxon>
        <taxon>Spiralia</taxon>
        <taxon>Lophotrochozoa</taxon>
        <taxon>Mollusca</taxon>
        <taxon>Gastropoda</taxon>
        <taxon>Heterobranchia</taxon>
        <taxon>Euthyneura</taxon>
        <taxon>Panpulmonata</taxon>
        <taxon>Hygrophila</taxon>
        <taxon>Lymnaeoidea</taxon>
        <taxon>Planorbidae</taxon>
        <taxon>Biomphalaria</taxon>
    </lineage>
</organism>
<dbReference type="OrthoDB" id="76388at2759"/>
<dbReference type="GO" id="GO:0006032">
    <property type="term" value="P:chitin catabolic process"/>
    <property type="evidence" value="ECO:0007669"/>
    <property type="project" value="TreeGrafter"/>
</dbReference>
<dbReference type="PANTHER" id="PTHR11177">
    <property type="entry name" value="CHITINASE"/>
    <property type="match status" value="1"/>
</dbReference>
<evidence type="ECO:0000259" key="2">
    <source>
        <dbReference type="PROSITE" id="PS51910"/>
    </source>
</evidence>
<gene>
    <name evidence="4" type="primary">LOC129928220</name>
</gene>
<dbReference type="InterPro" id="IPR050314">
    <property type="entry name" value="Glycosyl_Hydrlase_18"/>
</dbReference>
<reference evidence="4" key="1">
    <citation type="submission" date="2025-08" db="UniProtKB">
        <authorList>
            <consortium name="RefSeq"/>
        </authorList>
    </citation>
    <scope>IDENTIFICATION</scope>
</reference>
<keyword evidence="1" id="KW-0812">Transmembrane</keyword>
<evidence type="ECO:0000313" key="4">
    <source>
        <dbReference type="RefSeq" id="XP_055897456.1"/>
    </source>
</evidence>
<proteinExistence type="predicted"/>
<keyword evidence="1" id="KW-1133">Transmembrane helix</keyword>
<dbReference type="GO" id="GO:0004568">
    <property type="term" value="F:chitinase activity"/>
    <property type="evidence" value="ECO:0007669"/>
    <property type="project" value="TreeGrafter"/>
</dbReference>
<dbReference type="PROSITE" id="PS51910">
    <property type="entry name" value="GH18_2"/>
    <property type="match status" value="1"/>
</dbReference>
<dbReference type="GeneID" id="129928220"/>
<evidence type="ECO:0000313" key="3">
    <source>
        <dbReference type="Proteomes" id="UP001165740"/>
    </source>
</evidence>
<dbReference type="Proteomes" id="UP001165740">
    <property type="component" value="Chromosome 9"/>
</dbReference>
<keyword evidence="1" id="KW-0472">Membrane</keyword>
<feature type="transmembrane region" description="Helical" evidence="1">
    <location>
        <begin position="18"/>
        <end position="38"/>
    </location>
</feature>
<sequence length="141" mass="16459">MNYTVNYYISKGAVKSKLLISIGFFGIIFRMTYIGNVYPDRYTRIKSEDYNQICKRLDEYTTKNGRKRRFPDTCPFYVYDNDNLLIYYDDEVSVRSKVRYAKEHGLAGVSVWDVSQDDMTGICGEGRFPLLQHIINECSTP</sequence>
<name>A0A9W3BDE6_BIOGL</name>
<dbReference type="GO" id="GO:0005975">
    <property type="term" value="P:carbohydrate metabolic process"/>
    <property type="evidence" value="ECO:0007669"/>
    <property type="project" value="InterPro"/>
</dbReference>
<keyword evidence="3" id="KW-1185">Reference proteome</keyword>
<dbReference type="Gene3D" id="3.10.50.10">
    <property type="match status" value="1"/>
</dbReference>